<evidence type="ECO:0000313" key="8">
    <source>
        <dbReference type="EMBL" id="NYT37926.1"/>
    </source>
</evidence>
<keyword evidence="3" id="KW-1003">Cell membrane</keyword>
<dbReference type="OrthoDB" id="9804822at2"/>
<feature type="transmembrane region" description="Helical" evidence="7">
    <location>
        <begin position="70"/>
        <end position="88"/>
    </location>
</feature>
<dbReference type="EMBL" id="JACCEW010000004">
    <property type="protein sequence ID" value="NYT37926.1"/>
    <property type="molecule type" value="Genomic_DNA"/>
</dbReference>
<protein>
    <submittedName>
        <fullName evidence="8">LysE family transporter</fullName>
    </submittedName>
</protein>
<comment type="subcellular location">
    <subcellularLocation>
        <location evidence="1">Cell membrane</location>
        <topology evidence="1">Multi-pass membrane protein</topology>
    </subcellularLocation>
</comment>
<organism evidence="8 9">
    <name type="scientific">Allopusillimonas soli</name>
    <dbReference type="NCBI Taxonomy" id="659016"/>
    <lineage>
        <taxon>Bacteria</taxon>
        <taxon>Pseudomonadati</taxon>
        <taxon>Pseudomonadota</taxon>
        <taxon>Betaproteobacteria</taxon>
        <taxon>Burkholderiales</taxon>
        <taxon>Alcaligenaceae</taxon>
        <taxon>Allopusillimonas</taxon>
    </lineage>
</organism>
<dbReference type="PANTHER" id="PTHR30086">
    <property type="entry name" value="ARGININE EXPORTER PROTEIN ARGO"/>
    <property type="match status" value="1"/>
</dbReference>
<keyword evidence="6 7" id="KW-0472">Membrane</keyword>
<sequence>MSFATWLAFFAASWAISFSPGPGAISAMASGLKHGFRRGYWTTCGLEIGLLIQFLVVAVGLGALLAASEVAFGVVKWLGVGYLVYLGWRQFRTDAAPVPVAAAKGGHFHVRELIVRGCLVNITNPKGTVFLLAVVPQFLDPGRPLALQYVTIAATLVFTDLVAMGFYTSLASRLLKLLRSPRHIRWLNRGFGALFILAGTALATLSHHVDDPS</sequence>
<dbReference type="RefSeq" id="WP_129969878.1">
    <property type="nucleotide sequence ID" value="NZ_JACCEW010000004.1"/>
</dbReference>
<evidence type="ECO:0000256" key="6">
    <source>
        <dbReference type="ARBA" id="ARBA00023136"/>
    </source>
</evidence>
<evidence type="ECO:0000256" key="1">
    <source>
        <dbReference type="ARBA" id="ARBA00004651"/>
    </source>
</evidence>
<reference evidence="8 9" key="1">
    <citation type="submission" date="2020-07" db="EMBL/GenBank/DDBJ databases">
        <title>Taxonomic revisions and descriptions of new bacterial species based on genomic comparisons in the high-G+C-content subgroup of the family Alcaligenaceae.</title>
        <authorList>
            <person name="Szabo A."/>
            <person name="Felfoldi T."/>
        </authorList>
    </citation>
    <scope>NUCLEOTIDE SEQUENCE [LARGE SCALE GENOMIC DNA]</scope>
    <source>
        <strain evidence="8 9">DSM 25264</strain>
    </source>
</reference>
<comment type="similarity">
    <text evidence="2">Belongs to the Rht family.</text>
</comment>
<dbReference type="Proteomes" id="UP000580517">
    <property type="component" value="Unassembled WGS sequence"/>
</dbReference>
<dbReference type="PANTHER" id="PTHR30086:SF14">
    <property type="entry name" value="HOMOSERINE_HOMOSERINE LACTONE EFFLUX PROTEIN"/>
    <property type="match status" value="1"/>
</dbReference>
<name>A0A853FIZ8_9BURK</name>
<evidence type="ECO:0000256" key="2">
    <source>
        <dbReference type="ARBA" id="ARBA00007928"/>
    </source>
</evidence>
<feature type="transmembrane region" description="Helical" evidence="7">
    <location>
        <begin position="39"/>
        <end position="63"/>
    </location>
</feature>
<evidence type="ECO:0000256" key="5">
    <source>
        <dbReference type="ARBA" id="ARBA00022989"/>
    </source>
</evidence>
<proteinExistence type="inferred from homology"/>
<keyword evidence="9" id="KW-1185">Reference proteome</keyword>
<dbReference type="AlphaFoldDB" id="A0A853FIZ8"/>
<dbReference type="GO" id="GO:0005886">
    <property type="term" value="C:plasma membrane"/>
    <property type="evidence" value="ECO:0007669"/>
    <property type="project" value="UniProtKB-SubCell"/>
</dbReference>
<dbReference type="GO" id="GO:0042970">
    <property type="term" value="F:homoserine transmembrane transporter activity"/>
    <property type="evidence" value="ECO:0007669"/>
    <property type="project" value="TreeGrafter"/>
</dbReference>
<comment type="caution">
    <text evidence="8">The sequence shown here is derived from an EMBL/GenBank/DDBJ whole genome shotgun (WGS) entry which is preliminary data.</text>
</comment>
<feature type="transmembrane region" description="Helical" evidence="7">
    <location>
        <begin position="191"/>
        <end position="209"/>
    </location>
</feature>
<gene>
    <name evidence="8" type="ORF">H0A68_13650</name>
</gene>
<keyword evidence="4 7" id="KW-0812">Transmembrane</keyword>
<keyword evidence="5 7" id="KW-1133">Transmembrane helix</keyword>
<dbReference type="InterPro" id="IPR001123">
    <property type="entry name" value="LeuE-type"/>
</dbReference>
<evidence type="ECO:0000256" key="3">
    <source>
        <dbReference type="ARBA" id="ARBA00022475"/>
    </source>
</evidence>
<feature type="transmembrane region" description="Helical" evidence="7">
    <location>
        <begin position="146"/>
        <end position="170"/>
    </location>
</feature>
<dbReference type="PIRSF" id="PIRSF006324">
    <property type="entry name" value="LeuE"/>
    <property type="match status" value="1"/>
</dbReference>
<evidence type="ECO:0000256" key="4">
    <source>
        <dbReference type="ARBA" id="ARBA00022692"/>
    </source>
</evidence>
<dbReference type="Pfam" id="PF01810">
    <property type="entry name" value="LysE"/>
    <property type="match status" value="1"/>
</dbReference>
<evidence type="ECO:0000313" key="9">
    <source>
        <dbReference type="Proteomes" id="UP000580517"/>
    </source>
</evidence>
<accession>A0A853FIZ8</accession>
<evidence type="ECO:0000256" key="7">
    <source>
        <dbReference type="SAM" id="Phobius"/>
    </source>
</evidence>